<reference evidence="8 9" key="1">
    <citation type="submission" date="2016-09" db="EMBL/GenBank/DDBJ databases">
        <title>Draft genome sequence of the soil isolate, Lysinibacillus fusiformis M5, a potential hypoxanthine producer.</title>
        <authorList>
            <person name="Gallegos-Monterrosa R."/>
            <person name="Maroti G."/>
            <person name="Balint B."/>
            <person name="Kovacs A.T."/>
        </authorList>
    </citation>
    <scope>NUCLEOTIDE SEQUENCE [LARGE SCALE GENOMIC DNA]</scope>
    <source>
        <strain evidence="8 9">M5</strain>
    </source>
</reference>
<dbReference type="SFLD" id="SFLDG01067">
    <property type="entry name" value="SPASM/twitch_domain_containing"/>
    <property type="match status" value="1"/>
</dbReference>
<dbReference type="Proteomes" id="UP000094784">
    <property type="component" value="Unassembled WGS sequence"/>
</dbReference>
<sequence>MAQIFANRPKVLPTSASILVTENCNLACTYCFEVHNTKVMTIETARKTLDFLCLNAVESGVGRFDAMIFGGEPLLNPDVVEEIFSYGVELSQKHNVTFTSNIITNCTVMNDRIKNMLIKWRDPANLTVQLSVDGKEEVQNRYRITKTGGGSFHLVEKNIPIFKEIFADDPRRLSIHGCVNRETVGSLYESFHFFKYNWGFKNIWFLPVIEEKWRLDDVVAYDEQNKLIFEDILKTIKETGDVSPVYEYAPMDRCMDRQIRPSAPCGAGKNFVTVTCNGEIYPCHQIYFHDPDKETLIGNVYTGLDEPARTMYVDYTQENLSCPSTCENVHCFRCLAVNWIENGNIFSQVRGYYCYLSSTDKKYQDMLRKEVEALGLMGVSSEAAGYRNSGEFAVDMDTYAGTNNTEDCCGDGAYECGCGSKEQEHKDDLDLILADATCLCNARESASSNAIGGCDIVASRANAMPGNNPNNPDCLCDSRSSYQPYSFEDSNKVMEDTFGQRIDVAPGEVQEIRDILKDNKEDKGSIVEDQVIEKIDIDEIPEGADIIPEPDVKENPKKKRGRPRKVAAEEVGKAITESVKEVKEDIVEVKEIYGAVSSDIAKVMAEDEEPPANETMEERWKRYMKEAEENTFGQEQEVDENALAQYQNGPYRFITGEPVEDHLLIEVRIDKKKKIHKKYENILDKTVEVDIQKYEGDLPVGYYEVLDYDFLAQYRPEQPQLQEEFYEDYEDEAAPQDEFQEVVSLALTAILEKLVSIESRMDTIESSLEEVRDE</sequence>
<dbReference type="SFLD" id="SFLDS00029">
    <property type="entry name" value="Radical_SAM"/>
    <property type="match status" value="1"/>
</dbReference>
<evidence type="ECO:0000313" key="9">
    <source>
        <dbReference type="Proteomes" id="UP000094784"/>
    </source>
</evidence>
<evidence type="ECO:0000256" key="3">
    <source>
        <dbReference type="ARBA" id="ARBA00023004"/>
    </source>
</evidence>
<evidence type="ECO:0000256" key="5">
    <source>
        <dbReference type="ARBA" id="ARBA00023601"/>
    </source>
</evidence>
<gene>
    <name evidence="8" type="ORF">BG258_23275</name>
</gene>
<dbReference type="OrthoDB" id="9808591at2"/>
<evidence type="ECO:0000256" key="1">
    <source>
        <dbReference type="ARBA" id="ARBA00022691"/>
    </source>
</evidence>
<comment type="caution">
    <text evidence="8">The sequence shown here is derived from an EMBL/GenBank/DDBJ whole genome shotgun (WGS) entry which is preliminary data.</text>
</comment>
<dbReference type="RefSeq" id="WP_069483472.1">
    <property type="nucleotide sequence ID" value="NZ_KV766183.1"/>
</dbReference>
<dbReference type="PANTHER" id="PTHR43273">
    <property type="entry name" value="ANAEROBIC SULFATASE-MATURATING ENZYME HOMOLOG ASLB-RELATED"/>
    <property type="match status" value="1"/>
</dbReference>
<feature type="domain" description="Radical SAM core" evidence="7">
    <location>
        <begin position="19"/>
        <end position="165"/>
    </location>
</feature>
<dbReference type="InterPro" id="IPR007197">
    <property type="entry name" value="rSAM"/>
</dbReference>
<keyword evidence="1" id="KW-0949">S-adenosyl-L-methionine</keyword>
<proteinExistence type="inferred from homology"/>
<evidence type="ECO:0000313" key="8">
    <source>
        <dbReference type="EMBL" id="ODV53227.1"/>
    </source>
</evidence>
<dbReference type="GO" id="GO:0016491">
    <property type="term" value="F:oxidoreductase activity"/>
    <property type="evidence" value="ECO:0007669"/>
    <property type="project" value="InterPro"/>
</dbReference>
<dbReference type="PANTHER" id="PTHR43273:SF3">
    <property type="entry name" value="ANAEROBIC SULFATASE-MATURATING ENZYME HOMOLOG ASLB-RELATED"/>
    <property type="match status" value="1"/>
</dbReference>
<dbReference type="SFLD" id="SFLDG01384">
    <property type="entry name" value="thioether_bond_formation_requi"/>
    <property type="match status" value="1"/>
</dbReference>
<evidence type="ECO:0000256" key="2">
    <source>
        <dbReference type="ARBA" id="ARBA00022723"/>
    </source>
</evidence>
<dbReference type="GO" id="GO:0046872">
    <property type="term" value="F:metal ion binding"/>
    <property type="evidence" value="ECO:0007669"/>
    <property type="project" value="UniProtKB-KW"/>
</dbReference>
<evidence type="ECO:0000256" key="4">
    <source>
        <dbReference type="ARBA" id="ARBA00023014"/>
    </source>
</evidence>
<dbReference type="EMBL" id="MECQ01000008">
    <property type="protein sequence ID" value="ODV53227.1"/>
    <property type="molecule type" value="Genomic_DNA"/>
</dbReference>
<keyword evidence="4" id="KW-0411">Iron-sulfur</keyword>
<dbReference type="Gene3D" id="3.20.20.70">
    <property type="entry name" value="Aldolase class I"/>
    <property type="match status" value="1"/>
</dbReference>
<accession>A0A1E4QYE1</accession>
<dbReference type="SFLD" id="SFLDG01386">
    <property type="entry name" value="main_SPASM_domain-containing"/>
    <property type="match status" value="1"/>
</dbReference>
<evidence type="ECO:0000259" key="7">
    <source>
        <dbReference type="Pfam" id="PF04055"/>
    </source>
</evidence>
<organism evidence="8 9">
    <name type="scientific">Lysinibacillus fusiformis</name>
    <dbReference type="NCBI Taxonomy" id="28031"/>
    <lineage>
        <taxon>Bacteria</taxon>
        <taxon>Bacillati</taxon>
        <taxon>Bacillota</taxon>
        <taxon>Bacilli</taxon>
        <taxon>Bacillales</taxon>
        <taxon>Bacillaceae</taxon>
        <taxon>Lysinibacillus</taxon>
    </lineage>
</organism>
<dbReference type="Pfam" id="PF04055">
    <property type="entry name" value="Radical_SAM"/>
    <property type="match status" value="1"/>
</dbReference>
<protein>
    <recommendedName>
        <fullName evidence="7">Radical SAM core domain-containing protein</fullName>
    </recommendedName>
</protein>
<feature type="compositionally biased region" description="Basic residues" evidence="6">
    <location>
        <begin position="556"/>
        <end position="565"/>
    </location>
</feature>
<dbReference type="CDD" id="cd01335">
    <property type="entry name" value="Radical_SAM"/>
    <property type="match status" value="1"/>
</dbReference>
<dbReference type="InterPro" id="IPR013785">
    <property type="entry name" value="Aldolase_TIM"/>
</dbReference>
<dbReference type="SUPFAM" id="SSF102114">
    <property type="entry name" value="Radical SAM enzymes"/>
    <property type="match status" value="1"/>
</dbReference>
<evidence type="ECO:0000256" key="6">
    <source>
        <dbReference type="SAM" id="MobiDB-lite"/>
    </source>
</evidence>
<dbReference type="AlphaFoldDB" id="A0A1E4QYE1"/>
<keyword evidence="2" id="KW-0479">Metal-binding</keyword>
<dbReference type="InterPro" id="IPR058240">
    <property type="entry name" value="rSAM_sf"/>
</dbReference>
<keyword evidence="3" id="KW-0408">Iron</keyword>
<feature type="region of interest" description="Disordered" evidence="6">
    <location>
        <begin position="543"/>
        <end position="565"/>
    </location>
</feature>
<dbReference type="InterPro" id="IPR023867">
    <property type="entry name" value="Sulphatase_maturase_rSAM"/>
</dbReference>
<name>A0A1E4QYE1_9BACI</name>
<dbReference type="GO" id="GO:0051536">
    <property type="term" value="F:iron-sulfur cluster binding"/>
    <property type="evidence" value="ECO:0007669"/>
    <property type="project" value="UniProtKB-KW"/>
</dbReference>
<comment type="similarity">
    <text evidence="5">Belongs to the radical SAM superfamily. Anaerobic sulfatase-maturating enzyme family.</text>
</comment>